<evidence type="ECO:0000256" key="4">
    <source>
        <dbReference type="ARBA" id="ARBA00022989"/>
    </source>
</evidence>
<dbReference type="OrthoDB" id="1451596at2"/>
<dbReference type="InterPro" id="IPR025857">
    <property type="entry name" value="MacB_PCD"/>
</dbReference>
<evidence type="ECO:0000256" key="3">
    <source>
        <dbReference type="ARBA" id="ARBA00022692"/>
    </source>
</evidence>
<dbReference type="PANTHER" id="PTHR30572">
    <property type="entry name" value="MEMBRANE COMPONENT OF TRANSPORTER-RELATED"/>
    <property type="match status" value="1"/>
</dbReference>
<dbReference type="InterPro" id="IPR050250">
    <property type="entry name" value="Macrolide_Exporter_MacB"/>
</dbReference>
<dbReference type="InterPro" id="IPR003838">
    <property type="entry name" value="ABC3_permease_C"/>
</dbReference>
<dbReference type="STRING" id="1229726.GRFL_0351"/>
<evidence type="ECO:0000259" key="6">
    <source>
        <dbReference type="Pfam" id="PF02687"/>
    </source>
</evidence>
<gene>
    <name evidence="8" type="ORF">GRFL_0351</name>
</gene>
<dbReference type="Pfam" id="PF12704">
    <property type="entry name" value="MacB_PCD"/>
    <property type="match status" value="1"/>
</dbReference>
<dbReference type="PANTHER" id="PTHR30572:SF18">
    <property type="entry name" value="ABC-TYPE MACROLIDE FAMILY EXPORT SYSTEM PERMEASE COMPONENT 2"/>
    <property type="match status" value="1"/>
</dbReference>
<dbReference type="AlphaFoldDB" id="A0A1L7I1R6"/>
<feature type="domain" description="ABC3 transporter permease C-terminal" evidence="6">
    <location>
        <begin position="281"/>
        <end position="396"/>
    </location>
</feature>
<dbReference type="EMBL" id="CP016359">
    <property type="protein sequence ID" value="APU67075.1"/>
    <property type="molecule type" value="Genomic_DNA"/>
</dbReference>
<keyword evidence="2" id="KW-1003">Cell membrane</keyword>
<keyword evidence="5" id="KW-0472">Membrane</keyword>
<name>A0A1L7I1R6_9FLAO</name>
<keyword evidence="9" id="KW-1185">Reference proteome</keyword>
<proteinExistence type="predicted"/>
<dbReference type="Pfam" id="PF02687">
    <property type="entry name" value="FtsX"/>
    <property type="match status" value="2"/>
</dbReference>
<reference evidence="8 9" key="1">
    <citation type="submission" date="2016-07" db="EMBL/GenBank/DDBJ databases">
        <title>Multi-omics approach to identify versatile polysaccharide utilization systems of a marine flavobacterium Gramella flava.</title>
        <authorList>
            <person name="Tang K."/>
        </authorList>
    </citation>
    <scope>NUCLEOTIDE SEQUENCE [LARGE SCALE GENOMIC DNA]</scope>
    <source>
        <strain evidence="8 9">JLT2011</strain>
    </source>
</reference>
<dbReference type="RefSeq" id="WP_083642901.1">
    <property type="nucleotide sequence ID" value="NZ_AMRU01000008.1"/>
</dbReference>
<accession>A0A1L7I1R6</accession>
<keyword evidence="4" id="KW-1133">Transmembrane helix</keyword>
<evidence type="ECO:0000259" key="7">
    <source>
        <dbReference type="Pfam" id="PF12704"/>
    </source>
</evidence>
<evidence type="ECO:0000256" key="5">
    <source>
        <dbReference type="ARBA" id="ARBA00023136"/>
    </source>
</evidence>
<keyword evidence="3" id="KW-0812">Transmembrane</keyword>
<sequence length="795" mass="89230">MIRNYFKIAWRNITGNKTYSVINIAGLSIGLASFLLIATVVINELSYDKTWSKSERTYRLLSENTALGELDESTNAPIAPQLAANFDQVETYSRIRRSNYDFNIENDPVSFDVLEVNPTIWDVLDFEILQGTPKEFVEGYPNLVISEKVLEQYFPDSHPVGQIIKDISNTGAATEYYISGVIENLPVNTHLRADMLVISEPRYTDFSSDFTPYAIQYIVLKPGISKSDFTVAANNWLQHLPNADKNMKIQLQPMEDIYLNSDGFFQKIKGNKRNIKILSGVAILLLLIACINFVNLSTARTIKKIRNTGLRKVLGASRKSLITQFLTESFLFFGISYAFGLGIYYLFLPYLEAFLGNPLSLTVVGSIQLLAASFGVIALISLLTGMYPAWLISKPNAANVISNNFQTSRNSEYFRKGLVVTQFAITIGVLVGSLVVNNQLEFLNTKDLGFNKNDLFRISFTKWGNKGAAFEKEIKQIAGVQDASIGQWIPSSAGGTFSRDVDDPQSPGAKVTTWYIDADQNFFSTLQLQLIEGRSFENEFSAKKRLAPDTSEEELEKEKAKPVLITAYTAERLNIDELNKPYKQLNGIPVGIIKNFHNQSLRNPMAPTIVRAIENPEYGNMLIRLNTEHPHQAVAQIQKKYMEFFPGNLFQSSWISEDLAHEFKAENKLRTVLQIFSLLIVFLSCLGLFGLITFMVQNRTKEISIRKVLGASVAQIVHIFSKDSLKLILLSAVLAIPLAWYLLDKWLSGFPYRVEIGLSVFVQSALAVMIVAMMTIGVRIVRAAFKNPADNLRTE</sequence>
<dbReference type="Proteomes" id="UP000186230">
    <property type="component" value="Chromosome"/>
</dbReference>
<feature type="domain" description="MacB-like periplasmic core" evidence="7">
    <location>
        <begin position="20"/>
        <end position="223"/>
    </location>
</feature>
<dbReference type="GO" id="GO:0005886">
    <property type="term" value="C:plasma membrane"/>
    <property type="evidence" value="ECO:0007669"/>
    <property type="project" value="UniProtKB-SubCell"/>
</dbReference>
<dbReference type="KEGG" id="gfl:GRFL_0351"/>
<evidence type="ECO:0000256" key="1">
    <source>
        <dbReference type="ARBA" id="ARBA00004651"/>
    </source>
</evidence>
<evidence type="ECO:0000313" key="8">
    <source>
        <dbReference type="EMBL" id="APU67075.1"/>
    </source>
</evidence>
<organism evidence="8 9">
    <name type="scientific">Christiangramia flava JLT2011</name>
    <dbReference type="NCBI Taxonomy" id="1229726"/>
    <lineage>
        <taxon>Bacteria</taxon>
        <taxon>Pseudomonadati</taxon>
        <taxon>Bacteroidota</taxon>
        <taxon>Flavobacteriia</taxon>
        <taxon>Flavobacteriales</taxon>
        <taxon>Flavobacteriaceae</taxon>
        <taxon>Christiangramia</taxon>
    </lineage>
</organism>
<feature type="domain" description="ABC3 transporter permease C-terminal" evidence="6">
    <location>
        <begin position="675"/>
        <end position="788"/>
    </location>
</feature>
<evidence type="ECO:0000313" key="9">
    <source>
        <dbReference type="Proteomes" id="UP000186230"/>
    </source>
</evidence>
<comment type="subcellular location">
    <subcellularLocation>
        <location evidence="1">Cell membrane</location>
        <topology evidence="1">Multi-pass membrane protein</topology>
    </subcellularLocation>
</comment>
<dbReference type="GO" id="GO:0022857">
    <property type="term" value="F:transmembrane transporter activity"/>
    <property type="evidence" value="ECO:0007669"/>
    <property type="project" value="TreeGrafter"/>
</dbReference>
<protein>
    <submittedName>
        <fullName evidence="8">Putative ABC transporter permease</fullName>
    </submittedName>
</protein>
<evidence type="ECO:0000256" key="2">
    <source>
        <dbReference type="ARBA" id="ARBA00022475"/>
    </source>
</evidence>